<evidence type="ECO:0000256" key="5">
    <source>
        <dbReference type="SAM" id="Phobius"/>
    </source>
</evidence>
<comment type="caution">
    <text evidence="6">The sequence shown here is derived from an EMBL/GenBank/DDBJ whole genome shotgun (WGS) entry which is preliminary data.</text>
</comment>
<gene>
    <name evidence="6" type="ORF">HO173_002679</name>
</gene>
<dbReference type="GO" id="GO:0000329">
    <property type="term" value="C:fungal-type vacuole membrane"/>
    <property type="evidence" value="ECO:0007669"/>
    <property type="project" value="TreeGrafter"/>
</dbReference>
<feature type="transmembrane region" description="Helical" evidence="5">
    <location>
        <begin position="172"/>
        <end position="191"/>
    </location>
</feature>
<name>A0A8H6G2Y0_9LECA</name>
<dbReference type="Gene3D" id="1.20.1250.20">
    <property type="entry name" value="MFS general substrate transporter like domains"/>
    <property type="match status" value="1"/>
</dbReference>
<dbReference type="SUPFAM" id="SSF103473">
    <property type="entry name" value="MFS general substrate transporter"/>
    <property type="match status" value="1"/>
</dbReference>
<dbReference type="Proteomes" id="UP000578531">
    <property type="component" value="Unassembled WGS sequence"/>
</dbReference>
<dbReference type="Pfam" id="PF07690">
    <property type="entry name" value="MFS_1"/>
    <property type="match status" value="1"/>
</dbReference>
<dbReference type="RefSeq" id="XP_037168704.1">
    <property type="nucleotide sequence ID" value="XM_037304611.1"/>
</dbReference>
<feature type="transmembrane region" description="Helical" evidence="5">
    <location>
        <begin position="140"/>
        <end position="160"/>
    </location>
</feature>
<dbReference type="PANTHER" id="PTHR21576:SF158">
    <property type="entry name" value="RIBOSOMAL RNA-PROCESSING PROTEIN 12-LIKE CONSERVED DOMAIN-CONTAINING PROTEIN"/>
    <property type="match status" value="1"/>
</dbReference>
<dbReference type="InterPro" id="IPR011701">
    <property type="entry name" value="MFS"/>
</dbReference>
<feature type="transmembrane region" description="Helical" evidence="5">
    <location>
        <begin position="12"/>
        <end position="30"/>
    </location>
</feature>
<keyword evidence="2 5" id="KW-0812">Transmembrane</keyword>
<reference evidence="6 7" key="1">
    <citation type="journal article" date="2020" name="Genomics">
        <title>Complete, high-quality genomes from long-read metagenomic sequencing of two wolf lichen thalli reveals enigmatic genome architecture.</title>
        <authorList>
            <person name="McKenzie S.K."/>
            <person name="Walston R.F."/>
            <person name="Allen J.L."/>
        </authorList>
    </citation>
    <scope>NUCLEOTIDE SEQUENCE [LARGE SCALE GENOMIC DNA]</scope>
    <source>
        <strain evidence="6">WasteWater2</strain>
    </source>
</reference>
<dbReference type="OrthoDB" id="410267at2759"/>
<dbReference type="GO" id="GO:0022857">
    <property type="term" value="F:transmembrane transporter activity"/>
    <property type="evidence" value="ECO:0007669"/>
    <property type="project" value="InterPro"/>
</dbReference>
<accession>A0A8H6G2Y0</accession>
<keyword evidence="4 5" id="KW-0472">Membrane</keyword>
<keyword evidence="3 5" id="KW-1133">Transmembrane helix</keyword>
<protein>
    <recommendedName>
        <fullName evidence="8">Nodulin-like domain-containing protein</fullName>
    </recommendedName>
</protein>
<dbReference type="GeneID" id="59284351"/>
<evidence type="ECO:0000313" key="7">
    <source>
        <dbReference type="Proteomes" id="UP000578531"/>
    </source>
</evidence>
<sequence>MSGNRLRTARVLSVIAATLISLACGTNYAYSAWAPAFAEKLKLSSTQSNLIGTFGNLGMYSAGIPIGLLVDTRGPRPGALLGAVSLGVGYFSLYRAYDGGPGSISLPWLCFFAFLTGVGGCASFAGAVKTSALNWPDHRGAATAFPLAAFGLSAFVFASVSSLAFPDNTLDLLLLLAIATFTIPFIGSFLLRIVPVPQSYDPLPGSLERSGSDASTLLQRSKSEDSRHIVRHLSHEPDIRGLAMLSHTKFYLLWVLMGLLTGLGIMTINNIGSDARALWHHYDDSASSEFVQERQLMHVEILSFMSFCGRLASGIGSDIIVRKLGMSRFWCLFISSTIFLFAQVCGTQIDNPHLLGFLSGLTGLAYGFLFGVYPALVAETFGVNGFSQNWGSMTLAPIVFGNIFNLVYGHIYDRHSIILPGGQRDCKDGLYCYRNAYFVTLGASLVGVGISLWSIHHDWIANLKKRKERERAREA</sequence>
<feature type="transmembrane region" description="Helical" evidence="5">
    <location>
        <begin position="390"/>
        <end position="411"/>
    </location>
</feature>
<evidence type="ECO:0000256" key="1">
    <source>
        <dbReference type="ARBA" id="ARBA00004141"/>
    </source>
</evidence>
<dbReference type="InterPro" id="IPR036259">
    <property type="entry name" value="MFS_trans_sf"/>
</dbReference>
<feature type="transmembrane region" description="Helical" evidence="5">
    <location>
        <begin position="106"/>
        <end position="128"/>
    </location>
</feature>
<dbReference type="PANTHER" id="PTHR21576">
    <property type="entry name" value="UNCHARACTERIZED NODULIN-LIKE PROTEIN"/>
    <property type="match status" value="1"/>
</dbReference>
<dbReference type="PROSITE" id="PS51257">
    <property type="entry name" value="PROKAR_LIPOPROTEIN"/>
    <property type="match status" value="1"/>
</dbReference>
<evidence type="ECO:0008006" key="8">
    <source>
        <dbReference type="Google" id="ProtNLM"/>
    </source>
</evidence>
<evidence type="ECO:0000313" key="6">
    <source>
        <dbReference type="EMBL" id="KAF6239417.1"/>
    </source>
</evidence>
<feature type="transmembrane region" description="Helical" evidence="5">
    <location>
        <begin position="328"/>
        <end position="349"/>
    </location>
</feature>
<evidence type="ECO:0000256" key="3">
    <source>
        <dbReference type="ARBA" id="ARBA00022989"/>
    </source>
</evidence>
<feature type="transmembrane region" description="Helical" evidence="5">
    <location>
        <begin position="250"/>
        <end position="268"/>
    </location>
</feature>
<feature type="transmembrane region" description="Helical" evidence="5">
    <location>
        <begin position="436"/>
        <end position="455"/>
    </location>
</feature>
<feature type="transmembrane region" description="Helical" evidence="5">
    <location>
        <begin position="77"/>
        <end position="94"/>
    </location>
</feature>
<feature type="transmembrane region" description="Helical" evidence="5">
    <location>
        <begin position="355"/>
        <end position="378"/>
    </location>
</feature>
<evidence type="ECO:0000256" key="4">
    <source>
        <dbReference type="ARBA" id="ARBA00023136"/>
    </source>
</evidence>
<organism evidence="6 7">
    <name type="scientific">Letharia columbiana</name>
    <dbReference type="NCBI Taxonomy" id="112416"/>
    <lineage>
        <taxon>Eukaryota</taxon>
        <taxon>Fungi</taxon>
        <taxon>Dikarya</taxon>
        <taxon>Ascomycota</taxon>
        <taxon>Pezizomycotina</taxon>
        <taxon>Lecanoromycetes</taxon>
        <taxon>OSLEUM clade</taxon>
        <taxon>Lecanoromycetidae</taxon>
        <taxon>Lecanorales</taxon>
        <taxon>Lecanorineae</taxon>
        <taxon>Parmeliaceae</taxon>
        <taxon>Letharia</taxon>
    </lineage>
</organism>
<proteinExistence type="predicted"/>
<evidence type="ECO:0000256" key="2">
    <source>
        <dbReference type="ARBA" id="ARBA00022692"/>
    </source>
</evidence>
<comment type="subcellular location">
    <subcellularLocation>
        <location evidence="1">Membrane</location>
        <topology evidence="1">Multi-pass membrane protein</topology>
    </subcellularLocation>
</comment>
<keyword evidence="7" id="KW-1185">Reference proteome</keyword>
<dbReference type="EMBL" id="JACCJC010000006">
    <property type="protein sequence ID" value="KAF6239417.1"/>
    <property type="molecule type" value="Genomic_DNA"/>
</dbReference>
<dbReference type="AlphaFoldDB" id="A0A8H6G2Y0"/>